<gene>
    <name evidence="1" type="ORF">ACCO45_009514</name>
</gene>
<protein>
    <submittedName>
        <fullName evidence="1">Uncharacterized protein</fullName>
    </submittedName>
</protein>
<name>A0ACC4DKN9_PURLI</name>
<proteinExistence type="predicted"/>
<evidence type="ECO:0000313" key="1">
    <source>
        <dbReference type="EMBL" id="KAL3956668.1"/>
    </source>
</evidence>
<keyword evidence="2" id="KW-1185">Reference proteome</keyword>
<accession>A0ACC4DKN9</accession>
<reference evidence="1" key="1">
    <citation type="submission" date="2024-12" db="EMBL/GenBank/DDBJ databases">
        <title>Comparative genomics and development of molecular markers within Purpureocillium lilacinum and among Purpureocillium species.</title>
        <authorList>
            <person name="Yeh Z.-Y."/>
            <person name="Ni N.-T."/>
            <person name="Lo P.-H."/>
            <person name="Mushyakhwo K."/>
            <person name="Lin C.-F."/>
            <person name="Nai Y.-S."/>
        </authorList>
    </citation>
    <scope>NUCLEOTIDE SEQUENCE</scope>
    <source>
        <strain evidence="1">NCHU-NPUST-175</strain>
    </source>
</reference>
<dbReference type="Proteomes" id="UP001638806">
    <property type="component" value="Unassembled WGS sequence"/>
</dbReference>
<sequence length="66" mass="6915">MIDLPTTFAVPTPPFAATPPWGDCTPGEQDRRKSGGRTQCTSRRANDRGADAGAGRASNDARAIQA</sequence>
<dbReference type="EMBL" id="JBGNUJ010000008">
    <property type="protein sequence ID" value="KAL3956668.1"/>
    <property type="molecule type" value="Genomic_DNA"/>
</dbReference>
<evidence type="ECO:0000313" key="2">
    <source>
        <dbReference type="Proteomes" id="UP001638806"/>
    </source>
</evidence>
<organism evidence="1 2">
    <name type="scientific">Purpureocillium lilacinum</name>
    <name type="common">Paecilomyces lilacinus</name>
    <dbReference type="NCBI Taxonomy" id="33203"/>
    <lineage>
        <taxon>Eukaryota</taxon>
        <taxon>Fungi</taxon>
        <taxon>Dikarya</taxon>
        <taxon>Ascomycota</taxon>
        <taxon>Pezizomycotina</taxon>
        <taxon>Sordariomycetes</taxon>
        <taxon>Hypocreomycetidae</taxon>
        <taxon>Hypocreales</taxon>
        <taxon>Ophiocordycipitaceae</taxon>
        <taxon>Purpureocillium</taxon>
    </lineage>
</organism>
<comment type="caution">
    <text evidence="1">The sequence shown here is derived from an EMBL/GenBank/DDBJ whole genome shotgun (WGS) entry which is preliminary data.</text>
</comment>